<evidence type="ECO:0008006" key="6">
    <source>
        <dbReference type="Google" id="ProtNLM"/>
    </source>
</evidence>
<feature type="compositionally biased region" description="Polar residues" evidence="1">
    <location>
        <begin position="1922"/>
        <end position="1935"/>
    </location>
</feature>
<dbReference type="OrthoDB" id="5920214at2759"/>
<organism evidence="4 5">
    <name type="scientific">Trichinella zimbabwensis</name>
    <dbReference type="NCBI Taxonomy" id="268475"/>
    <lineage>
        <taxon>Eukaryota</taxon>
        <taxon>Metazoa</taxon>
        <taxon>Ecdysozoa</taxon>
        <taxon>Nematoda</taxon>
        <taxon>Enoplea</taxon>
        <taxon>Dorylaimia</taxon>
        <taxon>Trichinellida</taxon>
        <taxon>Trichinellidae</taxon>
        <taxon>Trichinella</taxon>
    </lineage>
</organism>
<dbReference type="Gene3D" id="3.10.10.10">
    <property type="entry name" value="HIV Type 1 Reverse Transcriptase, subunit A, domain 1"/>
    <property type="match status" value="2"/>
</dbReference>
<evidence type="ECO:0000256" key="1">
    <source>
        <dbReference type="SAM" id="MobiDB-lite"/>
    </source>
</evidence>
<feature type="compositionally biased region" description="Polar residues" evidence="1">
    <location>
        <begin position="313"/>
        <end position="326"/>
    </location>
</feature>
<feature type="compositionally biased region" description="Polar residues" evidence="1">
    <location>
        <begin position="1734"/>
        <end position="1744"/>
    </location>
</feature>
<dbReference type="GO" id="GO:0004190">
    <property type="term" value="F:aspartic-type endopeptidase activity"/>
    <property type="evidence" value="ECO:0007669"/>
    <property type="project" value="InterPro"/>
</dbReference>
<dbReference type="GO" id="GO:0042575">
    <property type="term" value="C:DNA polymerase complex"/>
    <property type="evidence" value="ECO:0007669"/>
    <property type="project" value="UniProtKB-ARBA"/>
</dbReference>
<dbReference type="SUPFAM" id="SSF53098">
    <property type="entry name" value="Ribonuclease H-like"/>
    <property type="match status" value="1"/>
</dbReference>
<feature type="domain" description="Peptidase A2" evidence="2">
    <location>
        <begin position="2095"/>
        <end position="2132"/>
    </location>
</feature>
<dbReference type="EMBL" id="JYDP01000241">
    <property type="protein sequence ID" value="KRZ02157.1"/>
    <property type="molecule type" value="Genomic_DNA"/>
</dbReference>
<dbReference type="GO" id="GO:0006508">
    <property type="term" value="P:proteolysis"/>
    <property type="evidence" value="ECO:0007669"/>
    <property type="project" value="InterPro"/>
</dbReference>
<evidence type="ECO:0000259" key="2">
    <source>
        <dbReference type="PROSITE" id="PS50175"/>
    </source>
</evidence>
<accession>A0A0V1GVC8</accession>
<evidence type="ECO:0000313" key="4">
    <source>
        <dbReference type="EMBL" id="KRZ02157.1"/>
    </source>
</evidence>
<dbReference type="Pfam" id="PF05380">
    <property type="entry name" value="Peptidase_A17"/>
    <property type="match status" value="2"/>
</dbReference>
<keyword evidence="5" id="KW-1185">Reference proteome</keyword>
<dbReference type="InterPro" id="IPR001995">
    <property type="entry name" value="Peptidase_A2_cat"/>
</dbReference>
<dbReference type="PANTHER" id="PTHR47331">
    <property type="entry name" value="PHD-TYPE DOMAIN-CONTAINING PROTEIN"/>
    <property type="match status" value="1"/>
</dbReference>
<dbReference type="InterPro" id="IPR043502">
    <property type="entry name" value="DNA/RNA_pol_sf"/>
</dbReference>
<feature type="region of interest" description="Disordered" evidence="1">
    <location>
        <begin position="113"/>
        <end position="134"/>
    </location>
</feature>
<feature type="region of interest" description="Disordered" evidence="1">
    <location>
        <begin position="417"/>
        <end position="454"/>
    </location>
</feature>
<dbReference type="InterPro" id="IPR001584">
    <property type="entry name" value="Integrase_cat-core"/>
</dbReference>
<dbReference type="CDD" id="cd01644">
    <property type="entry name" value="RT_pepA17"/>
    <property type="match status" value="2"/>
</dbReference>
<feature type="domain" description="Peptidase A2" evidence="2">
    <location>
        <begin position="486"/>
        <end position="523"/>
    </location>
</feature>
<dbReference type="PROSITE" id="PS50994">
    <property type="entry name" value="INTEGRASE"/>
    <property type="match status" value="1"/>
</dbReference>
<dbReference type="PANTHER" id="PTHR47331:SF5">
    <property type="entry name" value="RIBONUCLEASE H"/>
    <property type="match status" value="1"/>
</dbReference>
<feature type="compositionally biased region" description="Polar residues" evidence="1">
    <location>
        <begin position="1615"/>
        <end position="1626"/>
    </location>
</feature>
<feature type="region of interest" description="Disordered" evidence="1">
    <location>
        <begin position="312"/>
        <end position="343"/>
    </location>
</feature>
<feature type="compositionally biased region" description="Basic and acidic residues" evidence="1">
    <location>
        <begin position="2049"/>
        <end position="2062"/>
    </location>
</feature>
<dbReference type="InterPro" id="IPR043128">
    <property type="entry name" value="Rev_trsase/Diguanyl_cyclase"/>
</dbReference>
<feature type="region of interest" description="Disordered" evidence="1">
    <location>
        <begin position="1386"/>
        <end position="1417"/>
    </location>
</feature>
<dbReference type="InterPro" id="IPR008042">
    <property type="entry name" value="Retrotrans_Pao"/>
</dbReference>
<feature type="region of interest" description="Disordered" evidence="1">
    <location>
        <begin position="1921"/>
        <end position="1953"/>
    </location>
</feature>
<feature type="region of interest" description="Disordered" evidence="1">
    <location>
        <begin position="1601"/>
        <end position="1627"/>
    </location>
</feature>
<feature type="compositionally biased region" description="Basic and acidic residues" evidence="1">
    <location>
        <begin position="444"/>
        <end position="453"/>
    </location>
</feature>
<dbReference type="Pfam" id="PF18701">
    <property type="entry name" value="DUF5641"/>
    <property type="match status" value="1"/>
</dbReference>
<comment type="caution">
    <text evidence="4">The sequence shown here is derived from an EMBL/GenBank/DDBJ whole genome shotgun (WGS) entry which is preliminary data.</text>
</comment>
<dbReference type="InterPro" id="IPR005312">
    <property type="entry name" value="DUF1759"/>
</dbReference>
<protein>
    <recommendedName>
        <fullName evidence="6">Peptidase A2 domain-containing protein</fullName>
    </recommendedName>
</protein>
<dbReference type="Pfam" id="PF00078">
    <property type="entry name" value="RVT_1"/>
    <property type="match status" value="2"/>
</dbReference>
<dbReference type="Gene3D" id="3.30.420.10">
    <property type="entry name" value="Ribonuclease H-like superfamily/Ribonuclease H"/>
    <property type="match status" value="1"/>
</dbReference>
<dbReference type="InterPro" id="IPR040676">
    <property type="entry name" value="DUF5641"/>
</dbReference>
<dbReference type="GO" id="GO:0015074">
    <property type="term" value="P:DNA integration"/>
    <property type="evidence" value="ECO:0007669"/>
    <property type="project" value="InterPro"/>
</dbReference>
<dbReference type="InterPro" id="IPR000477">
    <property type="entry name" value="RT_dom"/>
</dbReference>
<dbReference type="InterPro" id="IPR036397">
    <property type="entry name" value="RNaseH_sf"/>
</dbReference>
<dbReference type="Proteomes" id="UP000055024">
    <property type="component" value="Unassembled WGS sequence"/>
</dbReference>
<feature type="compositionally biased region" description="Basic residues" evidence="1">
    <location>
        <begin position="1944"/>
        <end position="1953"/>
    </location>
</feature>
<evidence type="ECO:0000259" key="3">
    <source>
        <dbReference type="PROSITE" id="PS50994"/>
    </source>
</evidence>
<dbReference type="Gene3D" id="3.30.70.270">
    <property type="match status" value="2"/>
</dbReference>
<dbReference type="GO" id="GO:0003676">
    <property type="term" value="F:nucleic acid binding"/>
    <property type="evidence" value="ECO:0007669"/>
    <property type="project" value="InterPro"/>
</dbReference>
<name>A0A0V1GVC8_9BILA</name>
<dbReference type="PROSITE" id="PS50175">
    <property type="entry name" value="ASP_PROT_RETROV"/>
    <property type="match status" value="2"/>
</dbReference>
<feature type="region of interest" description="Disordered" evidence="1">
    <location>
        <begin position="1"/>
        <end position="24"/>
    </location>
</feature>
<proteinExistence type="predicted"/>
<feature type="domain" description="Integrase catalytic" evidence="3">
    <location>
        <begin position="2993"/>
        <end position="3184"/>
    </location>
</feature>
<dbReference type="Pfam" id="PF03564">
    <property type="entry name" value="DUF1759"/>
    <property type="match status" value="2"/>
</dbReference>
<evidence type="ECO:0000313" key="5">
    <source>
        <dbReference type="Proteomes" id="UP000055024"/>
    </source>
</evidence>
<gene>
    <name evidence="4" type="ORF">T11_7395</name>
</gene>
<feature type="compositionally biased region" description="Low complexity" evidence="1">
    <location>
        <begin position="1721"/>
        <end position="1733"/>
    </location>
</feature>
<reference evidence="4 5" key="1">
    <citation type="submission" date="2015-01" db="EMBL/GenBank/DDBJ databases">
        <title>Evolution of Trichinella species and genotypes.</title>
        <authorList>
            <person name="Korhonen P.K."/>
            <person name="Edoardo P."/>
            <person name="Giuseppe L.R."/>
            <person name="Gasser R.B."/>
        </authorList>
    </citation>
    <scope>NUCLEOTIDE SEQUENCE [LARGE SCALE GENOMIC DNA]</scope>
    <source>
        <strain evidence="4">ISS1029</strain>
    </source>
</reference>
<dbReference type="InterPro" id="IPR012337">
    <property type="entry name" value="RNaseH-like_sf"/>
</dbReference>
<sequence length="3236" mass="367024">MDTPTDQPSSLNDSGNMPNHKETSSATFDLERINLEHELARLHGLVTRAADMNAIRKVSRTLERTKQAFLKSCQKRLNNIPEEEKAKIVDEYSKLAEKVLQVQQQADELLATSHVPSSETTPPPRVNNSQVSSNRPIPKLPTFDGDILQFKAFWDQFNAAVHRREDLENVTKFVHLRSCLAGQALHAISGVTTAAENYPAVVQLLHDRFYRVSDVLDAHILQILSIKNEASSEQEGLLTMHDKLNGHLLELKAIGKNLDTAVSGFRMALPHLVSELPKDVQSRWKDQCVKLAEEPTSQIFLDFLAEQARRAVNSKQSTRVGKTSSSTHKDTLRINQRKRPHPQRHTVAALHTSLQPPCPVCKGEHQVTACQQFLNQRRSDRRAMAARLGLCFMCLSQGHTSQRCTMKRQGWKTHCLLSTEPTQNRRTSRPKESDNPTTHSGKKTRSESTKETTPRVLLANTRGPTRIRFQTVKAIASGANGQRLTVNCLFDSGAEATLVTEEVARALNLVGTSETVTVKGIGGIQCAPTVARRVRFHLSPIDINQSGVSDKLIEALTLPRICDDIHSIPIRCDEWKHLQHLQLPEEEDEKLPIHVLIGVDSYGQFLGEKILRGDPTAPVAIETTLGWVIFGPVTPPPTSQYRFNCAQIEDSTEQTLRKFWELDSIGVQHLEETTAQDKVSCQFVNTLTHDGSRYSVGLLWKSDSTQLPDNFPLAERRLRAVERSLIKDPVKQREYSSVIEEYLRHGWAEEVTTQSGQPGKIWYLPHHAVYKNTDGQLKCRIVFDGSAKYNGVSLNDCLETGPNLQADLVGILLRFRQYRIAVQADIEKMYLQVGLQTDDRDACRFLWRDCKTDAPPRRYRLTRVCFGLACSPYLAINVLKAHAELNPGGNDQTVKLALSNMYVDDLVLSCDSEAEVRNLIHRVPVFLRKGGFHLKKWACNQAALLDTLPSEDVSKHGERELGKTLGIYWKKDEDVLTFQPPAGSTARSHHTKRQLLSLAARVYDPLGYIAPFTGQIKVLFQSLWTTGIDWDTPLPPGVERRWREWREQLVMLSKIKVLRPWIPYPMKRVRRIELHIFGDASQTAYAACAYIRVESMDHQMSANLVISKNRVAPLRQISLPRLELMAALLCARLKKYLEKELTLPIQETICWSDSRVALAWIKGVPARWKPFVANRVQEIQESASPQCWRYCPTKENPADIPSRGCSLDTLTNSTLWWHGPPWLMQTRDNWPDETGAMTDDHQHLLAEQRTVKVLTGQTDQCGLERVINPTKYSQYKTLIRVTAYCLRFARNCQSLANERMTGEKLSVMETWNAEVRWLREVQVKEFGVKPDSAERVKEFEPFLDQDGLLRMGGRLRRSTLPPESKHPIILPHNHPVTELLIKDHHKHGEEDNPCDDATSDGDKDTSPPSPQEGDGAKLVKNPEWVISYWSKNPVLHGSKRPIRRIIVIHPSKDGIIRSVTVKTKQGTVTRSARSLRLVEPSEPRVGDIVLVHEPGTTWSRWPIGRITDIHPSEDGVIRSVTVKTKQGTVTRSARSLRLVEPSATTLVCLAGETMKSQLSGEKTIAQSSQFSKLAFDDPVTRRGAGSRKDINMKKFLTFWSSEPESNQRPMDVPTDQPSSLNDSGNMPNHKETLSAKFDLERINLEHELARLHSLVNRAADMNAIRKVSRTLERTKQAFLKSCQKRLDDIPGEEKAKIVDEYSKLAEKVLQMQQQADELLATSPVPSSKTSSPPRANNSQFNSNRPIPKLPTFDGDILHFKAFWDQFNAAVHRREDLEDVTKFVHLRSCLAGAALHAISGVTTAAENYPAVVQLLHDRFYRVSDVLDAHILQILSIKNEASSEQEGLLTMHDKLNGHLLELKAIGRNLDTAVSGFRMALPHLVSELPKDVQSRWKDQCAKLAEEPTSQIFLDFLAEQARRAVNSKQSTGAEKTSSSTHKDTLRINQRKRPHPQRHTVAALHTSLQPPCPVCKGEHQVTACQSFLNQQRSDRRAMAARLGLCFICLSQSHTSQRCTMKRQGWKTHYLLSTEPAQNRRTSRLTKSDNPTTHSGKETRSEPSKETTPRVLLANTRGPTRIRFQTVKAIASGANGQRLTVNCLFDSGAETTLVTEEVAKALNLVGTSETVTVKGIGGIQCAPTVARRVRFCLSPIDTNQSSVNDKFIEALTLPRICDDIHTIPIRCDEWKHLQHLQLPEEEDETLPIHVLIGVDSYGRFLGEKILRGDPTEPVAIETTLGWVCFGPVTPPSTSQYRFNCAQIEDSTEQTLRKFWELDSIGVQHLEETTAQDKVSCQFVNTLTHDGSRYSVGLLWKSDSTQLPDNFPLAERRLRAVERSLIKDPVKQREYSSVIEEYLRQGWAEEVTTQSGQPGKIWYLPHHAVYKNTDGQLKCRIVFDGSAKHNGVSLNDHLETGPNLQADLVGILLRFRQYRIAVQADIEKMYLQVGLQTNDRDACRFLWRDCKTDAPPRRYRLTRVCFGLACSPYLAINVLKAHAELNPGGNNQTVKLALSNMYVDDLVLSCDSEAEVRNLIHRVPEFFRKGGFHLKKWACNQAALLDTLPSEDVSKHSERELGKTLGIYWKKDEDVLTFQPPASSTARSHHTKRQLLSLAARVYDPLGYIAPFTGQIKVLFQSLWTTGIDWDTPLPPGVERRWRDWREQLVMLSKIKALRPWIPYPMKRVRRIELHIFGDASQTAYAACAYIRVESMDHKMSANLVISKNRVAPLRQISLPRLELMAALLCARLKKYLEKELTLPIQETICWSDSRVALAWIKGVPARWKPFVANRVQEIQESAPPKCWRYCPTKENPADIPSRGCSLDTLTNSALWWHGPPWLMQTRDNWPDETGATTDDHQHLLAKQRTVKVLTGQTDQCGLEQVINPTHYSQYKTNLSDREIWNAEVRWLREVQVKEFGVKSDSAERVKELEPFLDQDGLLRMGGRLRRSTLPPETTDQGSPRQADACWCQPDIGSHQNEILDHQSQKHGEEDDPFVPADRVTEAPPFSHSGVDFAGPLFVRSEVQRRDTRVSKAYVCIFTCMTTRAVHLELLREQTTDSFLQALRRFISRRGRPCVIQSDNFRSFKLADTFIRCLFRDPDWGKLQHKLSRENIRWKFITPRAPWCGGYWERLIRSIKNALWKTIRGALLTYDELHTILCEVEARINDRPLVFCDDPSGEVALTPAHFLIGRELSRLPSVTMEGYRCNNTASGVNHLMRRWRYQQRLTTQLWRRWKQEYITTLAP</sequence>
<dbReference type="SUPFAM" id="SSF56672">
    <property type="entry name" value="DNA/RNA polymerases"/>
    <property type="match status" value="2"/>
</dbReference>
<feature type="region of interest" description="Disordered" evidence="1">
    <location>
        <begin position="1721"/>
        <end position="1747"/>
    </location>
</feature>
<feature type="compositionally biased region" description="Polar residues" evidence="1">
    <location>
        <begin position="114"/>
        <end position="134"/>
    </location>
</feature>
<feature type="compositionally biased region" description="Polar residues" evidence="1">
    <location>
        <begin position="1"/>
        <end position="17"/>
    </location>
</feature>
<feature type="region of interest" description="Disordered" evidence="1">
    <location>
        <begin position="2027"/>
        <end position="2063"/>
    </location>
</feature>
<feature type="non-terminal residue" evidence="4">
    <location>
        <position position="3236"/>
    </location>
</feature>